<reference evidence="3" key="1">
    <citation type="submission" date="2016-10" db="EMBL/GenBank/DDBJ databases">
        <authorList>
            <person name="Varghese N."/>
            <person name="Submissions S."/>
        </authorList>
    </citation>
    <scope>NUCLEOTIDE SEQUENCE [LARGE SCALE GENOMIC DNA]</scope>
    <source>
        <strain evidence="3">GAS232</strain>
    </source>
</reference>
<gene>
    <name evidence="2" type="ORF">SAMN05444167_1025</name>
</gene>
<keyword evidence="1" id="KW-0812">Transmembrane</keyword>
<dbReference type="RefSeq" id="WP_231966754.1">
    <property type="nucleotide sequence ID" value="NZ_LT629690.1"/>
</dbReference>
<feature type="transmembrane region" description="Helical" evidence="1">
    <location>
        <begin position="224"/>
        <end position="243"/>
    </location>
</feature>
<keyword evidence="1" id="KW-1133">Transmembrane helix</keyword>
<dbReference type="Proteomes" id="UP000182427">
    <property type="component" value="Chromosome I"/>
</dbReference>
<feature type="transmembrane region" description="Helical" evidence="1">
    <location>
        <begin position="255"/>
        <end position="275"/>
    </location>
</feature>
<feature type="transmembrane region" description="Helical" evidence="1">
    <location>
        <begin position="295"/>
        <end position="314"/>
    </location>
</feature>
<dbReference type="AlphaFoldDB" id="A0A1G7HDB6"/>
<evidence type="ECO:0000313" key="2">
    <source>
        <dbReference type="EMBL" id="SDE98368.1"/>
    </source>
</evidence>
<feature type="transmembrane region" description="Helical" evidence="1">
    <location>
        <begin position="195"/>
        <end position="212"/>
    </location>
</feature>
<protein>
    <submittedName>
        <fullName evidence="2">Uncharacterized protein</fullName>
    </submittedName>
</protein>
<feature type="transmembrane region" description="Helical" evidence="1">
    <location>
        <begin position="140"/>
        <end position="159"/>
    </location>
</feature>
<organism evidence="2 3">
    <name type="scientific">Terriglobus roseus</name>
    <dbReference type="NCBI Taxonomy" id="392734"/>
    <lineage>
        <taxon>Bacteria</taxon>
        <taxon>Pseudomonadati</taxon>
        <taxon>Acidobacteriota</taxon>
        <taxon>Terriglobia</taxon>
        <taxon>Terriglobales</taxon>
        <taxon>Acidobacteriaceae</taxon>
        <taxon>Terriglobus</taxon>
    </lineage>
</organism>
<dbReference type="EMBL" id="LT629690">
    <property type="protein sequence ID" value="SDE98368.1"/>
    <property type="molecule type" value="Genomic_DNA"/>
</dbReference>
<proteinExistence type="predicted"/>
<keyword evidence="3" id="KW-1185">Reference proteome</keyword>
<feature type="transmembrane region" description="Helical" evidence="1">
    <location>
        <begin position="70"/>
        <end position="89"/>
    </location>
</feature>
<feature type="transmembrane region" description="Helical" evidence="1">
    <location>
        <begin position="101"/>
        <end position="120"/>
    </location>
</feature>
<keyword evidence="1" id="KW-0472">Membrane</keyword>
<accession>A0A1G7HDB6</accession>
<name>A0A1G7HDB6_9BACT</name>
<evidence type="ECO:0000313" key="3">
    <source>
        <dbReference type="Proteomes" id="UP000182427"/>
    </source>
</evidence>
<evidence type="ECO:0000256" key="1">
    <source>
        <dbReference type="SAM" id="Phobius"/>
    </source>
</evidence>
<sequence length="318" mass="34981">MRLLPADTSPRAMLHMIPEPLRPPFATVLRHIQHGTFQRTLSLMVAGSSAVSAMEVGYEHYRGSYSNPVMYTPVLLSSALTLASCASVFSRQIARTWMRYLSFLTLVDGVIGFGFHIRGVARKPGGWRMPVVNIVMGPPLFAPLLFGTAAYLGVIASYLQREEDEGVGQITTDVFSRRYKQDWREDIRTGRFQKHFCVVCAIGTLCCGGESWCSHYKDNFKYGVQWSPVLLTPILAGSALAAVKSERGANTLLPLASAAAIVNGIVGTGYHIRGILRRSGGIKKPLYNTLYGPPIFAPMLFAAAGLLGMMAYLMRRER</sequence>